<feature type="domain" description="PilZ" evidence="1">
    <location>
        <begin position="3"/>
        <end position="106"/>
    </location>
</feature>
<dbReference type="Gene3D" id="2.40.10.220">
    <property type="entry name" value="predicted glycosyltransferase like domains"/>
    <property type="match status" value="1"/>
</dbReference>
<dbReference type="InterPro" id="IPR009875">
    <property type="entry name" value="PilZ_domain"/>
</dbReference>
<proteinExistence type="predicted"/>
<dbReference type="RefSeq" id="WP_174409410.1">
    <property type="nucleotide sequence ID" value="NZ_BLVP01000007.1"/>
</dbReference>
<gene>
    <name evidence="2" type="ORF">DSM19430T_14370</name>
</gene>
<protein>
    <recommendedName>
        <fullName evidence="1">PilZ domain-containing protein</fullName>
    </recommendedName>
</protein>
<dbReference type="EMBL" id="BLVP01000007">
    <property type="protein sequence ID" value="GFM36753.1"/>
    <property type="molecule type" value="Genomic_DNA"/>
</dbReference>
<dbReference type="AlphaFoldDB" id="A0A7J0BSQ6"/>
<reference evidence="2 3" key="1">
    <citation type="submission" date="2020-05" db="EMBL/GenBank/DDBJ databases">
        <title>Draft genome sequence of Desulfovibrio psychrotolerans JS1T.</title>
        <authorList>
            <person name="Ueno A."/>
            <person name="Tamazawa S."/>
            <person name="Tamamura S."/>
            <person name="Murakami T."/>
            <person name="Kiyama T."/>
            <person name="Inomata H."/>
            <person name="Amano Y."/>
            <person name="Miyakawa K."/>
            <person name="Tamaki H."/>
            <person name="Naganuma T."/>
            <person name="Kaneko K."/>
        </authorList>
    </citation>
    <scope>NUCLEOTIDE SEQUENCE [LARGE SCALE GENOMIC DNA]</scope>
    <source>
        <strain evidence="2 3">JS1</strain>
    </source>
</reference>
<organism evidence="2 3">
    <name type="scientific">Desulfovibrio psychrotolerans</name>
    <dbReference type="NCBI Taxonomy" id="415242"/>
    <lineage>
        <taxon>Bacteria</taxon>
        <taxon>Pseudomonadati</taxon>
        <taxon>Thermodesulfobacteriota</taxon>
        <taxon>Desulfovibrionia</taxon>
        <taxon>Desulfovibrionales</taxon>
        <taxon>Desulfovibrionaceae</taxon>
        <taxon>Desulfovibrio</taxon>
    </lineage>
</organism>
<dbReference type="SUPFAM" id="SSF141371">
    <property type="entry name" value="PilZ domain-like"/>
    <property type="match status" value="1"/>
</dbReference>
<dbReference type="GO" id="GO:0035438">
    <property type="term" value="F:cyclic-di-GMP binding"/>
    <property type="evidence" value="ECO:0007669"/>
    <property type="project" value="InterPro"/>
</dbReference>
<evidence type="ECO:0000313" key="3">
    <source>
        <dbReference type="Proteomes" id="UP000503820"/>
    </source>
</evidence>
<accession>A0A7J0BSQ6</accession>
<dbReference type="Pfam" id="PF07238">
    <property type="entry name" value="PilZ"/>
    <property type="match status" value="1"/>
</dbReference>
<keyword evidence="3" id="KW-1185">Reference proteome</keyword>
<name>A0A7J0BSQ6_9BACT</name>
<evidence type="ECO:0000259" key="1">
    <source>
        <dbReference type="Pfam" id="PF07238"/>
    </source>
</evidence>
<sequence length="111" mass="12245">MVERRKDPRVPLDCPVFATIRMVDGAEVYCLLRDVSLKGAQVALPPGERNVRVREGDVLTIVDPPVQLDGVITNAHAVVAWVGEESFGVCFRNGMDIDQRLLEKLLADSCI</sequence>
<evidence type="ECO:0000313" key="2">
    <source>
        <dbReference type="EMBL" id="GFM36753.1"/>
    </source>
</evidence>
<comment type="caution">
    <text evidence="2">The sequence shown here is derived from an EMBL/GenBank/DDBJ whole genome shotgun (WGS) entry which is preliminary data.</text>
</comment>
<dbReference type="Proteomes" id="UP000503820">
    <property type="component" value="Unassembled WGS sequence"/>
</dbReference>